<sequence>MMASRLDALFVYGTLRRGDVRWSFLEPFAADDGVDDTAGGTLFDTGLGYPAAVFDGAGTIVGTTFRLRPERLVEALQVLDEEEDTVAGLYRRVEIVTGRGVAAWAYAYGNGLSLTPIAGGDWFAR</sequence>
<evidence type="ECO:0000313" key="3">
    <source>
        <dbReference type="Proteomes" id="UP000294558"/>
    </source>
</evidence>
<reference evidence="2 3" key="1">
    <citation type="submission" date="2019-03" db="EMBL/GenBank/DDBJ databases">
        <title>Sequencing the genomes of 1000 actinobacteria strains.</title>
        <authorList>
            <person name="Klenk H.-P."/>
        </authorList>
    </citation>
    <scope>NUCLEOTIDE SEQUENCE [LARGE SCALE GENOMIC DNA]</scope>
    <source>
        <strain evidence="2 3">DSM 18936</strain>
    </source>
</reference>
<dbReference type="Gene3D" id="3.10.490.10">
    <property type="entry name" value="Gamma-glutamyl cyclotransferase-like"/>
    <property type="match status" value="1"/>
</dbReference>
<dbReference type="InterPro" id="IPR009288">
    <property type="entry name" value="AIG2-like_dom"/>
</dbReference>
<dbReference type="GO" id="GO:0016740">
    <property type="term" value="F:transferase activity"/>
    <property type="evidence" value="ECO:0007669"/>
    <property type="project" value="UniProtKB-KW"/>
</dbReference>
<protein>
    <submittedName>
        <fullName evidence="2">Gamma-glutamylcyclotransferase (GGCT)/AIG2-like uncharacterized protein YtfP</fullName>
    </submittedName>
</protein>
<comment type="caution">
    <text evidence="2">The sequence shown here is derived from an EMBL/GenBank/DDBJ whole genome shotgun (WGS) entry which is preliminary data.</text>
</comment>
<evidence type="ECO:0000313" key="2">
    <source>
        <dbReference type="EMBL" id="TDT18013.1"/>
    </source>
</evidence>
<dbReference type="SUPFAM" id="SSF110857">
    <property type="entry name" value="Gamma-glutamyl cyclotransferase-like"/>
    <property type="match status" value="1"/>
</dbReference>
<dbReference type="CDD" id="cd06661">
    <property type="entry name" value="GGCT_like"/>
    <property type="match status" value="1"/>
</dbReference>
<dbReference type="Proteomes" id="UP000294558">
    <property type="component" value="Unassembled WGS sequence"/>
</dbReference>
<dbReference type="InterPro" id="IPR036568">
    <property type="entry name" value="GGCT-like_sf"/>
</dbReference>
<name>A0A4R7I5N2_9ACTN</name>
<dbReference type="EMBL" id="SOAU01000001">
    <property type="protein sequence ID" value="TDT18013.1"/>
    <property type="molecule type" value="Genomic_DNA"/>
</dbReference>
<keyword evidence="3" id="KW-1185">Reference proteome</keyword>
<dbReference type="AlphaFoldDB" id="A0A4R7I5N2"/>
<accession>A0A4R7I5N2</accession>
<feature type="domain" description="Gamma-glutamylcyclotransferase AIG2-like" evidence="1">
    <location>
        <begin position="9"/>
        <end position="122"/>
    </location>
</feature>
<gene>
    <name evidence="2" type="ORF">BDK89_3627</name>
</gene>
<evidence type="ECO:0000259" key="1">
    <source>
        <dbReference type="Pfam" id="PF06094"/>
    </source>
</evidence>
<dbReference type="OrthoDB" id="5070127at2"/>
<dbReference type="Pfam" id="PF06094">
    <property type="entry name" value="GGACT"/>
    <property type="match status" value="1"/>
</dbReference>
<organism evidence="2 3">
    <name type="scientific">Ilumatobacter fluminis</name>
    <dbReference type="NCBI Taxonomy" id="467091"/>
    <lineage>
        <taxon>Bacteria</taxon>
        <taxon>Bacillati</taxon>
        <taxon>Actinomycetota</taxon>
        <taxon>Acidimicrobiia</taxon>
        <taxon>Acidimicrobiales</taxon>
        <taxon>Ilumatobacteraceae</taxon>
        <taxon>Ilumatobacter</taxon>
    </lineage>
</organism>
<dbReference type="RefSeq" id="WP_133870261.1">
    <property type="nucleotide sequence ID" value="NZ_SOAU01000001.1"/>
</dbReference>
<keyword evidence="2" id="KW-0808">Transferase</keyword>
<proteinExistence type="predicted"/>
<dbReference type="InterPro" id="IPR013024">
    <property type="entry name" value="GGCT-like"/>
</dbReference>